<feature type="region of interest" description="Disordered" evidence="1">
    <location>
        <begin position="1"/>
        <end position="206"/>
    </location>
</feature>
<dbReference type="AlphaFoldDB" id="A0AAD7XXC9"/>
<gene>
    <name evidence="2" type="ORF">O0I10_007761</name>
</gene>
<dbReference type="RefSeq" id="XP_058341351.1">
    <property type="nucleotide sequence ID" value="XM_058487773.1"/>
</dbReference>
<evidence type="ECO:0000313" key="2">
    <source>
        <dbReference type="EMBL" id="KAJ8656438.1"/>
    </source>
</evidence>
<dbReference type="GeneID" id="83215168"/>
<evidence type="ECO:0000256" key="1">
    <source>
        <dbReference type="SAM" id="MobiDB-lite"/>
    </source>
</evidence>
<feature type="compositionally biased region" description="Polar residues" evidence="1">
    <location>
        <begin position="28"/>
        <end position="37"/>
    </location>
</feature>
<keyword evidence="3" id="KW-1185">Reference proteome</keyword>
<comment type="caution">
    <text evidence="2">The sequence shown here is derived from an EMBL/GenBank/DDBJ whole genome shotgun (WGS) entry which is preliminary data.</text>
</comment>
<feature type="compositionally biased region" description="Basic and acidic residues" evidence="1">
    <location>
        <begin position="168"/>
        <end position="181"/>
    </location>
</feature>
<accession>A0AAD7XXC9</accession>
<protein>
    <submittedName>
        <fullName evidence="2">Uncharacterized protein</fullName>
    </submittedName>
</protein>
<dbReference type="EMBL" id="JARTCD010000039">
    <property type="protein sequence ID" value="KAJ8656438.1"/>
    <property type="molecule type" value="Genomic_DNA"/>
</dbReference>
<name>A0AAD7XXC9_9FUNG</name>
<dbReference type="Proteomes" id="UP001234581">
    <property type="component" value="Unassembled WGS sequence"/>
</dbReference>
<feature type="compositionally biased region" description="Acidic residues" evidence="1">
    <location>
        <begin position="133"/>
        <end position="163"/>
    </location>
</feature>
<sequence length="305" mass="34119">MLRRYGSRDSKHINENVPQTSQHKKDTLSTTNASNQLLRPKDANQKRRDNKDQGAKDGKDNASTTTSPTQKTKIRSSHQESALRVLQHPKTRPPLGSVTPAKRPLKDVQQQLQQSTPKRLETSPSRRGIPAAEEVEESLDDDDDLVALPEVELDLSLFDDDQSTTEQQSHDTTKKTVHSREASPQLPSVDDVEYAGTKEQELEDEPELAVDVSGFEYTLPNIGAYDMKALPELDLELQDDDAPEIITGNTSTLDDDEEGDDDEVFLLVVPSNDITTQEASKDDQELDIPFSNHLFNIEQYEDVEA</sequence>
<organism evidence="2 3">
    <name type="scientific">Lichtheimia ornata</name>
    <dbReference type="NCBI Taxonomy" id="688661"/>
    <lineage>
        <taxon>Eukaryota</taxon>
        <taxon>Fungi</taxon>
        <taxon>Fungi incertae sedis</taxon>
        <taxon>Mucoromycota</taxon>
        <taxon>Mucoromycotina</taxon>
        <taxon>Mucoromycetes</taxon>
        <taxon>Mucorales</taxon>
        <taxon>Lichtheimiaceae</taxon>
        <taxon>Lichtheimia</taxon>
    </lineage>
</organism>
<feature type="compositionally biased region" description="Polar residues" evidence="1">
    <location>
        <begin position="108"/>
        <end position="125"/>
    </location>
</feature>
<evidence type="ECO:0000313" key="3">
    <source>
        <dbReference type="Proteomes" id="UP001234581"/>
    </source>
</evidence>
<feature type="compositionally biased region" description="Basic and acidic residues" evidence="1">
    <location>
        <begin position="39"/>
        <end position="60"/>
    </location>
</feature>
<feature type="compositionally biased region" description="Basic and acidic residues" evidence="1">
    <location>
        <begin position="1"/>
        <end position="14"/>
    </location>
</feature>
<feature type="compositionally biased region" description="Polar residues" evidence="1">
    <location>
        <begin position="61"/>
        <end position="71"/>
    </location>
</feature>
<proteinExistence type="predicted"/>
<reference evidence="2 3" key="1">
    <citation type="submission" date="2023-03" db="EMBL/GenBank/DDBJ databases">
        <title>Genome sequence of Lichtheimia ornata CBS 291.66.</title>
        <authorList>
            <person name="Mohabir J.T."/>
            <person name="Shea T.P."/>
            <person name="Kurbessoian T."/>
            <person name="Berby B."/>
            <person name="Fontaine J."/>
            <person name="Livny J."/>
            <person name="Gnirke A."/>
            <person name="Stajich J.E."/>
            <person name="Cuomo C.A."/>
        </authorList>
    </citation>
    <scope>NUCLEOTIDE SEQUENCE [LARGE SCALE GENOMIC DNA]</scope>
    <source>
        <strain evidence="2">CBS 291.66</strain>
    </source>
</reference>